<feature type="domain" description="F-box" evidence="1">
    <location>
        <begin position="14"/>
        <end position="53"/>
    </location>
</feature>
<dbReference type="InterPro" id="IPR036047">
    <property type="entry name" value="F-box-like_dom_sf"/>
</dbReference>
<comment type="caution">
    <text evidence="2">The sequence shown here is derived from an EMBL/GenBank/DDBJ whole genome shotgun (WGS) entry which is preliminary data.</text>
</comment>
<evidence type="ECO:0000259" key="1">
    <source>
        <dbReference type="Pfam" id="PF00646"/>
    </source>
</evidence>
<dbReference type="Gramene" id="TVU03853">
    <property type="protein sequence ID" value="TVU03853"/>
    <property type="gene ID" value="EJB05_50591"/>
</dbReference>
<dbReference type="PANTHER" id="PTHR32133:SF362">
    <property type="entry name" value="F-BOX DOMAIN-CONTAINING PROTEIN"/>
    <property type="match status" value="1"/>
</dbReference>
<protein>
    <recommendedName>
        <fullName evidence="1">F-box domain-containing protein</fullName>
    </recommendedName>
</protein>
<evidence type="ECO:0000313" key="2">
    <source>
        <dbReference type="EMBL" id="TVU03853.1"/>
    </source>
</evidence>
<evidence type="ECO:0000313" key="3">
    <source>
        <dbReference type="Proteomes" id="UP000324897"/>
    </source>
</evidence>
<dbReference type="AlphaFoldDB" id="A0A5J9SXX9"/>
<dbReference type="InterPro" id="IPR001810">
    <property type="entry name" value="F-box_dom"/>
</dbReference>
<gene>
    <name evidence="2" type="ORF">EJB05_50591</name>
</gene>
<reference evidence="2 3" key="1">
    <citation type="journal article" date="2019" name="Sci. Rep.">
        <title>A high-quality genome of Eragrostis curvula grass provides insights into Poaceae evolution and supports new strategies to enhance forage quality.</title>
        <authorList>
            <person name="Carballo J."/>
            <person name="Santos B.A.C.M."/>
            <person name="Zappacosta D."/>
            <person name="Garbus I."/>
            <person name="Selva J.P."/>
            <person name="Gallo C.A."/>
            <person name="Diaz A."/>
            <person name="Albertini E."/>
            <person name="Caccamo M."/>
            <person name="Echenique V."/>
        </authorList>
    </citation>
    <scope>NUCLEOTIDE SEQUENCE [LARGE SCALE GENOMIC DNA]</scope>
    <source>
        <strain evidence="3">cv. Victoria</strain>
        <tissue evidence="2">Leaf</tissue>
    </source>
</reference>
<dbReference type="SUPFAM" id="SSF81383">
    <property type="entry name" value="F-box domain"/>
    <property type="match status" value="1"/>
</dbReference>
<feature type="non-terminal residue" evidence="2">
    <location>
        <position position="1"/>
    </location>
</feature>
<name>A0A5J9SXX9_9POAL</name>
<organism evidence="2 3">
    <name type="scientific">Eragrostis curvula</name>
    <name type="common">weeping love grass</name>
    <dbReference type="NCBI Taxonomy" id="38414"/>
    <lineage>
        <taxon>Eukaryota</taxon>
        <taxon>Viridiplantae</taxon>
        <taxon>Streptophyta</taxon>
        <taxon>Embryophyta</taxon>
        <taxon>Tracheophyta</taxon>
        <taxon>Spermatophyta</taxon>
        <taxon>Magnoliopsida</taxon>
        <taxon>Liliopsida</taxon>
        <taxon>Poales</taxon>
        <taxon>Poaceae</taxon>
        <taxon>PACMAD clade</taxon>
        <taxon>Chloridoideae</taxon>
        <taxon>Eragrostideae</taxon>
        <taxon>Eragrostidinae</taxon>
        <taxon>Eragrostis</taxon>
    </lineage>
</organism>
<proteinExistence type="predicted"/>
<sequence>MTPPRRLLPAVLMEELVEDILLRFPPADPARLFRAAVVCKCWRRLICSRDFRRRFREFHHRTLPLLGLIYRFRTIPGSWIEKTYFMPTSFTFRRLPSSASISDWNAIDTLHGRILFWDPAGVPLTVSPEGPPLKHFIVWSPSGVRMLPLMTLNAYTWSAALVCATAGCDHLDCTSSGAFFVIFVGKDATTTSAYVYSSEQDAWSEPVTMEDRRRDVSCVRHPGPVVGNIVYFTCLGSIEKLLAYNLSKQQLSFISLPACIDYFNSVLITVDEGKKLGFATALESKLSTWSRDDAGVHDGDAVWIQHRVFVFDKLLPSCKLSYRYHLFAATDNPGVIVVRGQDVLFILDLKSGGATKLLEGSAHSSILDIVPYICFYIPTTHGNL</sequence>
<dbReference type="Proteomes" id="UP000324897">
    <property type="component" value="Unassembled WGS sequence"/>
</dbReference>
<dbReference type="PANTHER" id="PTHR32133">
    <property type="entry name" value="OS07G0120400 PROTEIN"/>
    <property type="match status" value="1"/>
</dbReference>
<accession>A0A5J9SXX9</accession>
<dbReference type="Pfam" id="PF00646">
    <property type="entry name" value="F-box"/>
    <property type="match status" value="1"/>
</dbReference>
<dbReference type="EMBL" id="RWGY01000137">
    <property type="protein sequence ID" value="TVU03853.1"/>
    <property type="molecule type" value="Genomic_DNA"/>
</dbReference>
<keyword evidence="3" id="KW-1185">Reference proteome</keyword>